<dbReference type="AlphaFoldDB" id="A0A2T4Q172"/>
<accession>A0A2T4Q172</accession>
<sequence length="192" mass="22446">MKIYLVRHGESKSNYDNKYGEPYFCGQLNVPLTQQGTESAQTLVNYFTNKNIDHVYVSSLLRTQQTYEAIFPYNIPTTFTDLLKERSLGVFEGKYKKEVSQDETFYKYFNDDNFKDFRHSFTQKAPEGESYQDVFNRVATFFNSIVDPNADQIVIVAHQVVIRCIFVYLEQITKDEALTAKIENCKPYLIEM</sequence>
<evidence type="ECO:0000313" key="8">
    <source>
        <dbReference type="EMBL" id="PTI51396.1"/>
    </source>
</evidence>
<organism evidence="8 9">
    <name type="scientific">Staphylococcus warneri</name>
    <dbReference type="NCBI Taxonomy" id="1292"/>
    <lineage>
        <taxon>Bacteria</taxon>
        <taxon>Bacillati</taxon>
        <taxon>Bacillota</taxon>
        <taxon>Bacilli</taxon>
        <taxon>Bacillales</taxon>
        <taxon>Staphylococcaceae</taxon>
        <taxon>Staphylococcus</taxon>
    </lineage>
</organism>
<keyword evidence="3" id="KW-0324">Glycolysis</keyword>
<feature type="active site" description="Tele-phosphohistidine intermediate" evidence="5">
    <location>
        <position position="8"/>
    </location>
</feature>
<feature type="binding site" evidence="6">
    <location>
        <begin position="7"/>
        <end position="14"/>
    </location>
    <ligand>
        <name>substrate</name>
    </ligand>
</feature>
<reference evidence="8 9" key="1">
    <citation type="journal article" date="2016" name="Front. Microbiol.">
        <title>Comprehensive Phylogenetic Analysis of Bovine Non-aureus Staphylococci Species Based on Whole-Genome Sequencing.</title>
        <authorList>
            <person name="Naushad S."/>
            <person name="Barkema H.W."/>
            <person name="Luby C."/>
            <person name="Condas L.A."/>
            <person name="Nobrega D.B."/>
            <person name="Carson D.A."/>
            <person name="De Buck J."/>
        </authorList>
    </citation>
    <scope>NUCLEOTIDE SEQUENCE [LARGE SCALE GENOMIC DNA]</scope>
    <source>
        <strain evidence="8 9">SNUC 2993</strain>
    </source>
</reference>
<feature type="active site" description="Proton donor/acceptor" evidence="5">
    <location>
        <position position="85"/>
    </location>
</feature>
<dbReference type="EC" id="5.4.2.11" evidence="2"/>
<evidence type="ECO:0000256" key="1">
    <source>
        <dbReference type="ARBA" id="ARBA00006717"/>
    </source>
</evidence>
<dbReference type="InterPro" id="IPR013078">
    <property type="entry name" value="His_Pase_superF_clade-1"/>
</dbReference>
<dbReference type="Pfam" id="PF00300">
    <property type="entry name" value="His_Phos_1"/>
    <property type="match status" value="1"/>
</dbReference>
<feature type="binding site" evidence="6">
    <location>
        <position position="96"/>
    </location>
    <ligand>
        <name>substrate</name>
    </ligand>
</feature>
<evidence type="ECO:0000313" key="9">
    <source>
        <dbReference type="Proteomes" id="UP000240717"/>
    </source>
</evidence>
<dbReference type="GO" id="GO:0004619">
    <property type="term" value="F:phosphoglycerate mutase activity"/>
    <property type="evidence" value="ECO:0007669"/>
    <property type="project" value="UniProtKB-EC"/>
</dbReference>
<dbReference type="RefSeq" id="WP_107533142.1">
    <property type="nucleotide sequence ID" value="NZ_PZEV01000013.1"/>
</dbReference>
<dbReference type="GO" id="GO:0006096">
    <property type="term" value="P:glycolytic process"/>
    <property type="evidence" value="ECO:0007669"/>
    <property type="project" value="UniProtKB-KW"/>
</dbReference>
<evidence type="ECO:0000256" key="6">
    <source>
        <dbReference type="PIRSR" id="PIRSR613078-2"/>
    </source>
</evidence>
<comment type="caution">
    <text evidence="8">The sequence shown here is derived from an EMBL/GenBank/DDBJ whole genome shotgun (WGS) entry which is preliminary data.</text>
</comment>
<dbReference type="CDD" id="cd07067">
    <property type="entry name" value="HP_PGM_like"/>
    <property type="match status" value="1"/>
</dbReference>
<keyword evidence="4" id="KW-0413">Isomerase</keyword>
<proteinExistence type="inferred from homology"/>
<name>A0A2T4Q172_STAWA</name>
<dbReference type="PIRSF" id="PIRSF000709">
    <property type="entry name" value="6PFK_2-Ptase"/>
    <property type="match status" value="1"/>
</dbReference>
<evidence type="ECO:0000256" key="2">
    <source>
        <dbReference type="ARBA" id="ARBA00012028"/>
    </source>
</evidence>
<dbReference type="SUPFAM" id="SSF53254">
    <property type="entry name" value="Phosphoglycerate mutase-like"/>
    <property type="match status" value="1"/>
</dbReference>
<feature type="binding site" evidence="6">
    <location>
        <position position="62"/>
    </location>
    <ligand>
        <name>substrate</name>
    </ligand>
</feature>
<comment type="similarity">
    <text evidence="1">Belongs to the phosphoglycerate mutase family. BPG-dependent PGAM subfamily.</text>
</comment>
<dbReference type="Gene3D" id="3.40.50.1240">
    <property type="entry name" value="Phosphoglycerate mutase-like"/>
    <property type="match status" value="1"/>
</dbReference>
<feature type="site" description="Transition state stabilizer" evidence="7">
    <location>
        <position position="158"/>
    </location>
</feature>
<dbReference type="Proteomes" id="UP000240717">
    <property type="component" value="Unassembled WGS sequence"/>
</dbReference>
<dbReference type="PANTHER" id="PTHR11931">
    <property type="entry name" value="PHOSPHOGLYCERATE MUTASE"/>
    <property type="match status" value="1"/>
</dbReference>
<dbReference type="EMBL" id="PZEV01000013">
    <property type="protein sequence ID" value="PTI51396.1"/>
    <property type="molecule type" value="Genomic_DNA"/>
</dbReference>
<dbReference type="PROSITE" id="PS00175">
    <property type="entry name" value="PG_MUTASE"/>
    <property type="match status" value="1"/>
</dbReference>
<evidence type="ECO:0000256" key="5">
    <source>
        <dbReference type="PIRSR" id="PIRSR613078-1"/>
    </source>
</evidence>
<dbReference type="InterPro" id="IPR005952">
    <property type="entry name" value="Phosphogly_mut1"/>
</dbReference>
<evidence type="ECO:0000256" key="4">
    <source>
        <dbReference type="ARBA" id="ARBA00023235"/>
    </source>
</evidence>
<evidence type="ECO:0000256" key="3">
    <source>
        <dbReference type="ARBA" id="ARBA00023152"/>
    </source>
</evidence>
<gene>
    <name evidence="8" type="ORF">BU085_05240</name>
</gene>
<dbReference type="InterPro" id="IPR001345">
    <property type="entry name" value="PG/BPGM_mutase_AS"/>
</dbReference>
<dbReference type="SMART" id="SM00855">
    <property type="entry name" value="PGAM"/>
    <property type="match status" value="1"/>
</dbReference>
<evidence type="ECO:0000256" key="7">
    <source>
        <dbReference type="PIRSR" id="PIRSR613078-3"/>
    </source>
</evidence>
<protein>
    <recommendedName>
        <fullName evidence="2">phosphoglycerate mutase (2,3-diphosphoglycerate-dependent)</fullName>
        <ecNumber evidence="2">5.4.2.11</ecNumber>
    </recommendedName>
</protein>
<dbReference type="STRING" id="1194526.A284_11250"/>
<dbReference type="InterPro" id="IPR029033">
    <property type="entry name" value="His_PPase_superfam"/>
</dbReference>